<proteinExistence type="predicted"/>
<protein>
    <submittedName>
        <fullName evidence="1">Uncharacterized protein</fullName>
    </submittedName>
</protein>
<name>W7XD99_TETTS</name>
<accession>W7XD99</accession>
<evidence type="ECO:0000313" key="2">
    <source>
        <dbReference type="Proteomes" id="UP000009168"/>
    </source>
</evidence>
<dbReference type="Proteomes" id="UP000009168">
    <property type="component" value="Unassembled WGS sequence"/>
</dbReference>
<reference evidence="2" key="1">
    <citation type="journal article" date="2006" name="PLoS Biol.">
        <title>Macronuclear genome sequence of the ciliate Tetrahymena thermophila, a model eukaryote.</title>
        <authorList>
            <person name="Eisen J.A."/>
            <person name="Coyne R.S."/>
            <person name="Wu M."/>
            <person name="Wu D."/>
            <person name="Thiagarajan M."/>
            <person name="Wortman J.R."/>
            <person name="Badger J.H."/>
            <person name="Ren Q."/>
            <person name="Amedeo P."/>
            <person name="Jones K.M."/>
            <person name="Tallon L.J."/>
            <person name="Delcher A.L."/>
            <person name="Salzberg S.L."/>
            <person name="Silva J.C."/>
            <person name="Haas B.J."/>
            <person name="Majoros W.H."/>
            <person name="Farzad M."/>
            <person name="Carlton J.M."/>
            <person name="Smith R.K. Jr."/>
            <person name="Garg J."/>
            <person name="Pearlman R.E."/>
            <person name="Karrer K.M."/>
            <person name="Sun L."/>
            <person name="Manning G."/>
            <person name="Elde N.C."/>
            <person name="Turkewitz A.P."/>
            <person name="Asai D.J."/>
            <person name="Wilkes D.E."/>
            <person name="Wang Y."/>
            <person name="Cai H."/>
            <person name="Collins K."/>
            <person name="Stewart B.A."/>
            <person name="Lee S.R."/>
            <person name="Wilamowska K."/>
            <person name="Weinberg Z."/>
            <person name="Ruzzo W.L."/>
            <person name="Wloga D."/>
            <person name="Gaertig J."/>
            <person name="Frankel J."/>
            <person name="Tsao C.-C."/>
            <person name="Gorovsky M.A."/>
            <person name="Keeling P.J."/>
            <person name="Waller R.F."/>
            <person name="Patron N.J."/>
            <person name="Cherry J.M."/>
            <person name="Stover N.A."/>
            <person name="Krieger C.J."/>
            <person name="del Toro C."/>
            <person name="Ryder H.F."/>
            <person name="Williamson S.C."/>
            <person name="Barbeau R.A."/>
            <person name="Hamilton E.P."/>
            <person name="Orias E."/>
        </authorList>
    </citation>
    <scope>NUCLEOTIDE SEQUENCE [LARGE SCALE GENOMIC DNA]</scope>
    <source>
        <strain evidence="2">SB210</strain>
    </source>
</reference>
<dbReference type="EMBL" id="GG662770">
    <property type="protein sequence ID" value="EWS75492.1"/>
    <property type="molecule type" value="Genomic_DNA"/>
</dbReference>
<evidence type="ECO:0000313" key="1">
    <source>
        <dbReference type="EMBL" id="EWS75492.1"/>
    </source>
</evidence>
<dbReference type="InParanoid" id="W7XD99"/>
<dbReference type="RefSeq" id="XP_012651961.1">
    <property type="nucleotide sequence ID" value="XM_012796507.1"/>
</dbReference>
<sequence length="113" mass="13493">MSQFSIYLIFNNLQNPIKFQDHISLKTNKQHLQAQIKKKQTNSNYECQKYKSLFPFYFCQQSKQYLIWSLINNKQQLVCELCLSNKHANSKCASKNSLQSFFLAEQNRKYLLQ</sequence>
<keyword evidence="2" id="KW-1185">Reference proteome</keyword>
<dbReference type="AlphaFoldDB" id="W7XD99"/>
<dbReference type="GeneID" id="24438722"/>
<gene>
    <name evidence="1" type="ORF">TTHERM_000392769</name>
</gene>
<dbReference type="KEGG" id="tet:TTHERM_000392769"/>
<organism evidence="1 2">
    <name type="scientific">Tetrahymena thermophila (strain SB210)</name>
    <dbReference type="NCBI Taxonomy" id="312017"/>
    <lineage>
        <taxon>Eukaryota</taxon>
        <taxon>Sar</taxon>
        <taxon>Alveolata</taxon>
        <taxon>Ciliophora</taxon>
        <taxon>Intramacronucleata</taxon>
        <taxon>Oligohymenophorea</taxon>
        <taxon>Hymenostomatida</taxon>
        <taxon>Tetrahymenina</taxon>
        <taxon>Tetrahymenidae</taxon>
        <taxon>Tetrahymena</taxon>
    </lineage>
</organism>